<dbReference type="Pfam" id="PF07963">
    <property type="entry name" value="N_methyl"/>
    <property type="match status" value="1"/>
</dbReference>
<keyword evidence="8" id="KW-0472">Membrane</keyword>
<feature type="signal peptide" evidence="11">
    <location>
        <begin position="1"/>
        <end position="25"/>
    </location>
</feature>
<comment type="subcellular location">
    <subcellularLocation>
        <location evidence="1">Cell inner membrane</location>
        <topology evidence="1">Single-pass membrane protein</topology>
    </subcellularLocation>
</comment>
<keyword evidence="14" id="KW-1185">Reference proteome</keyword>
<evidence type="ECO:0000256" key="8">
    <source>
        <dbReference type="ARBA" id="ARBA00023136"/>
    </source>
</evidence>
<evidence type="ECO:0000313" key="13">
    <source>
        <dbReference type="EMBL" id="TCS36436.1"/>
    </source>
</evidence>
<evidence type="ECO:0000256" key="4">
    <source>
        <dbReference type="ARBA" id="ARBA00022481"/>
    </source>
</evidence>
<comment type="similarity">
    <text evidence="9">Belongs to the GSP H family.</text>
</comment>
<keyword evidence="7" id="KW-1133">Transmembrane helix</keyword>
<dbReference type="AlphaFoldDB" id="A0A4R3HTA7"/>
<evidence type="ECO:0000313" key="14">
    <source>
        <dbReference type="Proteomes" id="UP000295793"/>
    </source>
</evidence>
<reference evidence="13 14" key="1">
    <citation type="submission" date="2019-03" db="EMBL/GenBank/DDBJ databases">
        <title>Genomic Encyclopedia of Archaeal and Bacterial Type Strains, Phase II (KMG-II): from individual species to whole genera.</title>
        <authorList>
            <person name="Goeker M."/>
        </authorList>
    </citation>
    <scope>NUCLEOTIDE SEQUENCE [LARGE SCALE GENOMIC DNA]</scope>
    <source>
        <strain evidence="13 14">DSM 15388</strain>
    </source>
</reference>
<evidence type="ECO:0000256" key="9">
    <source>
        <dbReference type="ARBA" id="ARBA00025772"/>
    </source>
</evidence>
<dbReference type="Proteomes" id="UP000295793">
    <property type="component" value="Unassembled WGS sequence"/>
</dbReference>
<dbReference type="InterPro" id="IPR022346">
    <property type="entry name" value="T2SS_GspH"/>
</dbReference>
<dbReference type="NCBIfam" id="TIGR02532">
    <property type="entry name" value="IV_pilin_GFxxxE"/>
    <property type="match status" value="1"/>
</dbReference>
<name>A0A4R3HTA7_9GAMM</name>
<comment type="caution">
    <text evidence="13">The sequence shown here is derived from an EMBL/GenBank/DDBJ whole genome shotgun (WGS) entry which is preliminary data.</text>
</comment>
<accession>A0A4R3HTA7</accession>
<proteinExistence type="inferred from homology"/>
<organism evidence="13 14">
    <name type="scientific">Reinekea marinisedimentorum</name>
    <dbReference type="NCBI Taxonomy" id="230495"/>
    <lineage>
        <taxon>Bacteria</taxon>
        <taxon>Pseudomonadati</taxon>
        <taxon>Pseudomonadota</taxon>
        <taxon>Gammaproteobacteria</taxon>
        <taxon>Oceanospirillales</taxon>
        <taxon>Saccharospirillaceae</taxon>
        <taxon>Reinekea</taxon>
    </lineage>
</organism>
<dbReference type="RefSeq" id="WP_132703849.1">
    <property type="nucleotide sequence ID" value="NZ_SLZR01000024.1"/>
</dbReference>
<gene>
    <name evidence="13" type="ORF">BCF53_12419</name>
</gene>
<keyword evidence="4" id="KW-0488">Methylation</keyword>
<dbReference type="EMBL" id="SLZR01000024">
    <property type="protein sequence ID" value="TCS36436.1"/>
    <property type="molecule type" value="Genomic_DNA"/>
</dbReference>
<dbReference type="InterPro" id="IPR012902">
    <property type="entry name" value="N_methyl_site"/>
</dbReference>
<keyword evidence="5" id="KW-0997">Cell inner membrane</keyword>
<feature type="domain" description="General secretion pathway GspH" evidence="12">
    <location>
        <begin position="44"/>
        <end position="159"/>
    </location>
</feature>
<evidence type="ECO:0000256" key="2">
    <source>
        <dbReference type="ARBA" id="ARBA00021549"/>
    </source>
</evidence>
<evidence type="ECO:0000256" key="7">
    <source>
        <dbReference type="ARBA" id="ARBA00022989"/>
    </source>
</evidence>
<sequence length="191" mass="21364">MKYLKGFTLTELVFTLAALAIVATAAAPAFSDMKRLIEADSEKNRWVRLLNYGRSVSRTENTRVILCPMINDSCVSDTSATWVLFTDPDKSKSLEIADGEVVLREYEPKEESTFGYYSAGVPYFRFGSENSEIYQGMMESFTICTFGELDETAWHMTVNIIGRVKVYNERDSSGAPLRLSNGAWVNATCDA</sequence>
<protein>
    <recommendedName>
        <fullName evidence="2">Type II secretion system protein H</fullName>
    </recommendedName>
    <alternativeName>
        <fullName evidence="10">General secretion pathway protein H</fullName>
    </alternativeName>
</protein>
<evidence type="ECO:0000256" key="11">
    <source>
        <dbReference type="SAM" id="SignalP"/>
    </source>
</evidence>
<keyword evidence="6" id="KW-0812">Transmembrane</keyword>
<feature type="chain" id="PRO_5020445133" description="Type II secretion system protein H" evidence="11">
    <location>
        <begin position="26"/>
        <end position="191"/>
    </location>
</feature>
<evidence type="ECO:0000256" key="5">
    <source>
        <dbReference type="ARBA" id="ARBA00022519"/>
    </source>
</evidence>
<dbReference type="InterPro" id="IPR045584">
    <property type="entry name" value="Pilin-like"/>
</dbReference>
<dbReference type="Gene3D" id="3.55.40.10">
    <property type="entry name" value="minor pseudopilin epsh domain"/>
    <property type="match status" value="1"/>
</dbReference>
<dbReference type="SUPFAM" id="SSF54523">
    <property type="entry name" value="Pili subunits"/>
    <property type="match status" value="1"/>
</dbReference>
<dbReference type="Pfam" id="PF12019">
    <property type="entry name" value="GspH"/>
    <property type="match status" value="1"/>
</dbReference>
<evidence type="ECO:0000259" key="12">
    <source>
        <dbReference type="Pfam" id="PF12019"/>
    </source>
</evidence>
<evidence type="ECO:0000256" key="3">
    <source>
        <dbReference type="ARBA" id="ARBA00022475"/>
    </source>
</evidence>
<evidence type="ECO:0000256" key="1">
    <source>
        <dbReference type="ARBA" id="ARBA00004377"/>
    </source>
</evidence>
<keyword evidence="3" id="KW-1003">Cell membrane</keyword>
<dbReference type="GO" id="GO:0015628">
    <property type="term" value="P:protein secretion by the type II secretion system"/>
    <property type="evidence" value="ECO:0007669"/>
    <property type="project" value="InterPro"/>
</dbReference>
<dbReference type="GO" id="GO:0015627">
    <property type="term" value="C:type II protein secretion system complex"/>
    <property type="evidence" value="ECO:0007669"/>
    <property type="project" value="InterPro"/>
</dbReference>
<dbReference type="GO" id="GO:0005886">
    <property type="term" value="C:plasma membrane"/>
    <property type="evidence" value="ECO:0007669"/>
    <property type="project" value="UniProtKB-SubCell"/>
</dbReference>
<evidence type="ECO:0000256" key="6">
    <source>
        <dbReference type="ARBA" id="ARBA00022692"/>
    </source>
</evidence>
<keyword evidence="11" id="KW-0732">Signal</keyword>
<evidence type="ECO:0000256" key="10">
    <source>
        <dbReference type="ARBA" id="ARBA00030775"/>
    </source>
</evidence>
<dbReference type="OrthoDB" id="6196913at2"/>